<evidence type="ECO:0000313" key="2">
    <source>
        <dbReference type="EMBL" id="MEE7490374.1"/>
    </source>
</evidence>
<proteinExistence type="predicted"/>
<dbReference type="InterPro" id="IPR032758">
    <property type="entry name" value="MqsA/HigA-2"/>
</dbReference>
<dbReference type="InterPro" id="IPR010982">
    <property type="entry name" value="Lambda_DNA-bd_dom_sf"/>
</dbReference>
<keyword evidence="3" id="KW-1185">Reference proteome</keyword>
<evidence type="ECO:0000313" key="3">
    <source>
        <dbReference type="Proteomes" id="UP001355206"/>
    </source>
</evidence>
<evidence type="ECO:0000256" key="1">
    <source>
        <dbReference type="SAM" id="MobiDB-lite"/>
    </source>
</evidence>
<feature type="region of interest" description="Disordered" evidence="1">
    <location>
        <begin position="196"/>
        <end position="228"/>
    </location>
</feature>
<dbReference type="Gene3D" id="3.10.20.860">
    <property type="match status" value="1"/>
</dbReference>
<name>A0ABU7TKQ1_9HYPH</name>
<organism evidence="2 3">
    <name type="scientific">Methylobacterium oryzae</name>
    <dbReference type="NCBI Taxonomy" id="334852"/>
    <lineage>
        <taxon>Bacteria</taxon>
        <taxon>Pseudomonadati</taxon>
        <taxon>Pseudomonadota</taxon>
        <taxon>Alphaproteobacteria</taxon>
        <taxon>Hyphomicrobiales</taxon>
        <taxon>Methylobacteriaceae</taxon>
        <taxon>Methylobacterium</taxon>
    </lineage>
</organism>
<dbReference type="NCBIfam" id="TIGR03831">
    <property type="entry name" value="YgiT_finger"/>
    <property type="match status" value="1"/>
</dbReference>
<protein>
    <recommendedName>
        <fullName evidence="4">Zinc finger/helix-turn-helix protein, YgiT family</fullName>
    </recommendedName>
</protein>
<dbReference type="Proteomes" id="UP001355206">
    <property type="component" value="Unassembled WGS sequence"/>
</dbReference>
<accession>A0ABU7TKQ1</accession>
<dbReference type="Gene3D" id="1.10.260.40">
    <property type="entry name" value="lambda repressor-like DNA-binding domains"/>
    <property type="match status" value="1"/>
</dbReference>
<dbReference type="InterPro" id="IPR022452">
    <property type="entry name" value="MqsA"/>
</dbReference>
<sequence length="228" mass="24959">MTLERCLACGEHAVEERVDSVTLTRGGRSATYEDRRMVCAACGNASYRGAQAGAHELAVATAERELDGLLSAADLCAIRSKYRLRQADMEQILSTGPKTWTRWERGKITQTRAADRFIRAIADDPYLARRLMRDAGVENPEAEEVFARIEHDERLRARAALRAELGRRGGILDDRIAEIAADQAFEVVHRTRAEAVAASPTSPRARCTTSRGRGNPSPSGRSCCATSG</sequence>
<dbReference type="RefSeq" id="WP_331301367.1">
    <property type="nucleotide sequence ID" value="NZ_MLCA01000001.1"/>
</dbReference>
<reference evidence="2 3" key="1">
    <citation type="journal article" date="2012" name="Genet. Mol. Biol.">
        <title>Analysis of 16S rRNA and mxaF genes revealing insights into Methylobacterium niche-specific plant association.</title>
        <authorList>
            <person name="Dourado M.N."/>
            <person name="Andreote F.D."/>
            <person name="Dini-Andreote F."/>
            <person name="Conti R."/>
            <person name="Araujo J.M."/>
            <person name="Araujo W.L."/>
        </authorList>
    </citation>
    <scope>NUCLEOTIDE SEQUENCE [LARGE SCALE GENOMIC DNA]</scope>
    <source>
        <strain evidence="2 3">TC3-10</strain>
    </source>
</reference>
<dbReference type="NCBIfam" id="TIGR03830">
    <property type="entry name" value="CxxCG_CxxCG_HTH"/>
    <property type="match status" value="1"/>
</dbReference>
<dbReference type="EMBL" id="MLCA01000001">
    <property type="protein sequence ID" value="MEE7490374.1"/>
    <property type="molecule type" value="Genomic_DNA"/>
</dbReference>
<feature type="compositionally biased region" description="Polar residues" evidence="1">
    <location>
        <begin position="199"/>
        <end position="228"/>
    </location>
</feature>
<gene>
    <name evidence="2" type="ORF">MOTC310_07705</name>
</gene>
<dbReference type="InterPro" id="IPR022453">
    <property type="entry name" value="Znf_MqsA-type"/>
</dbReference>
<evidence type="ECO:0008006" key="4">
    <source>
        <dbReference type="Google" id="ProtNLM"/>
    </source>
</evidence>
<dbReference type="Pfam" id="PF15731">
    <property type="entry name" value="MqsA_antitoxin"/>
    <property type="match status" value="1"/>
</dbReference>
<comment type="caution">
    <text evidence="2">The sequence shown here is derived from an EMBL/GenBank/DDBJ whole genome shotgun (WGS) entry which is preliminary data.</text>
</comment>